<dbReference type="FunFam" id="2.40.50.140:FF:000051">
    <property type="entry name" value="RNA-binding transcriptional accessory protein"/>
    <property type="match status" value="1"/>
</dbReference>
<dbReference type="AlphaFoldDB" id="A0A133Y0N3"/>
<dbReference type="InterPro" id="IPR050437">
    <property type="entry name" value="Ribos_protein_bS1-like"/>
</dbReference>
<dbReference type="InterPro" id="IPR003029">
    <property type="entry name" value="S1_domain"/>
</dbReference>
<dbReference type="GO" id="GO:0006412">
    <property type="term" value="P:translation"/>
    <property type="evidence" value="ECO:0007669"/>
    <property type="project" value="TreeGrafter"/>
</dbReference>
<gene>
    <name evidence="4" type="ORF">CYJ27_07255</name>
    <name evidence="3" type="ORF">HMPREF3187_00731</name>
</gene>
<feature type="region of interest" description="Disordered" evidence="1">
    <location>
        <begin position="84"/>
        <end position="146"/>
    </location>
</feature>
<evidence type="ECO:0000313" key="3">
    <source>
        <dbReference type="EMBL" id="KXB36760.1"/>
    </source>
</evidence>
<reference evidence="4 6" key="2">
    <citation type="submission" date="2017-12" db="EMBL/GenBank/DDBJ databases">
        <title>Phylogenetic diversity of female urinary microbiome.</title>
        <authorList>
            <person name="Thomas-White K."/>
            <person name="Wolfe A.J."/>
        </authorList>
    </citation>
    <scope>NUCLEOTIDE SEQUENCE [LARGE SCALE GENOMIC DNA]</scope>
    <source>
        <strain evidence="4 6">UMB0844</strain>
    </source>
</reference>
<proteinExistence type="predicted"/>
<sequence>MTIKVGDKVTGKVTGIVKFGAFVDLGEGENGLVHISEISDNYVKDIHDFVAEGDEVTAIVTKVQEDGKVALSIKKAKEDNLKKETISGKENFRHPRQTSKFSSKKPSKTSDFDTMMNDFLKASDDRLNDLKRNTEGKRGGRGGRRS</sequence>
<dbReference type="GO" id="GO:0005737">
    <property type="term" value="C:cytoplasm"/>
    <property type="evidence" value="ECO:0007669"/>
    <property type="project" value="UniProtKB-ARBA"/>
</dbReference>
<evidence type="ECO:0000313" key="5">
    <source>
        <dbReference type="Proteomes" id="UP000070422"/>
    </source>
</evidence>
<evidence type="ECO:0000313" key="6">
    <source>
        <dbReference type="Proteomes" id="UP000234775"/>
    </source>
</evidence>
<dbReference type="EMBL" id="LSCQ01000038">
    <property type="protein sequence ID" value="KXB36760.1"/>
    <property type="molecule type" value="Genomic_DNA"/>
</dbReference>
<reference evidence="3 5" key="1">
    <citation type="submission" date="2016-01" db="EMBL/GenBank/DDBJ databases">
        <authorList>
            <person name="Oliw E.H."/>
        </authorList>
    </citation>
    <scope>NUCLEOTIDE SEQUENCE [LARGE SCALE GENOMIC DNA]</scope>
    <source>
        <strain evidence="3 5">KA00635</strain>
    </source>
</reference>
<dbReference type="RefSeq" id="WP_060936714.1">
    <property type="nucleotide sequence ID" value="NZ_CP118095.1"/>
</dbReference>
<evidence type="ECO:0000313" key="4">
    <source>
        <dbReference type="EMBL" id="PKY90887.1"/>
    </source>
</evidence>
<protein>
    <submittedName>
        <fullName evidence="4">RNA-binding protein S1</fullName>
    </submittedName>
    <submittedName>
        <fullName evidence="3">S1 RNA binding domain protein</fullName>
    </submittedName>
</protein>
<evidence type="ECO:0000259" key="2">
    <source>
        <dbReference type="PROSITE" id="PS50126"/>
    </source>
</evidence>
<feature type="domain" description="S1 motif" evidence="2">
    <location>
        <begin position="6"/>
        <end position="74"/>
    </location>
</feature>
<dbReference type="NCBIfam" id="NF006363">
    <property type="entry name" value="PRK08582.1"/>
    <property type="match status" value="1"/>
</dbReference>
<dbReference type="InterPro" id="IPR012340">
    <property type="entry name" value="NA-bd_OB-fold"/>
</dbReference>
<dbReference type="SMART" id="SM00316">
    <property type="entry name" value="S1"/>
    <property type="match status" value="1"/>
</dbReference>
<organism evidence="3 5">
    <name type="scientific">Aerococcus christensenii</name>
    <dbReference type="NCBI Taxonomy" id="87541"/>
    <lineage>
        <taxon>Bacteria</taxon>
        <taxon>Bacillati</taxon>
        <taxon>Bacillota</taxon>
        <taxon>Bacilli</taxon>
        <taxon>Lactobacillales</taxon>
        <taxon>Aerococcaceae</taxon>
        <taxon>Aerococcus</taxon>
    </lineage>
</organism>
<dbReference type="SUPFAM" id="SSF50249">
    <property type="entry name" value="Nucleic acid-binding proteins"/>
    <property type="match status" value="1"/>
</dbReference>
<dbReference type="Proteomes" id="UP000234775">
    <property type="component" value="Unassembled WGS sequence"/>
</dbReference>
<dbReference type="PROSITE" id="PS50126">
    <property type="entry name" value="S1"/>
    <property type="match status" value="1"/>
</dbReference>
<dbReference type="GO" id="GO:0003735">
    <property type="term" value="F:structural constituent of ribosome"/>
    <property type="evidence" value="ECO:0007669"/>
    <property type="project" value="TreeGrafter"/>
</dbReference>
<dbReference type="PATRIC" id="fig|87541.4.peg.730"/>
<comment type="caution">
    <text evidence="3">The sequence shown here is derived from an EMBL/GenBank/DDBJ whole genome shotgun (WGS) entry which is preliminary data.</text>
</comment>
<evidence type="ECO:0000256" key="1">
    <source>
        <dbReference type="SAM" id="MobiDB-lite"/>
    </source>
</evidence>
<dbReference type="Proteomes" id="UP000070422">
    <property type="component" value="Unassembled WGS sequence"/>
</dbReference>
<name>A0A133Y0N3_9LACT</name>
<dbReference type="Pfam" id="PF00575">
    <property type="entry name" value="S1"/>
    <property type="match status" value="1"/>
</dbReference>
<keyword evidence="6" id="KW-1185">Reference proteome</keyword>
<dbReference type="STRING" id="87541.AWM71_04435"/>
<dbReference type="PANTHER" id="PTHR10724">
    <property type="entry name" value="30S RIBOSOMAL PROTEIN S1"/>
    <property type="match status" value="1"/>
</dbReference>
<accession>A0A133Y0N3</accession>
<dbReference type="Gene3D" id="2.40.50.140">
    <property type="entry name" value="Nucleic acid-binding proteins"/>
    <property type="match status" value="1"/>
</dbReference>
<feature type="compositionally biased region" description="Basic and acidic residues" evidence="1">
    <location>
        <begin position="84"/>
        <end position="93"/>
    </location>
</feature>
<feature type="compositionally biased region" description="Basic residues" evidence="1">
    <location>
        <begin position="94"/>
        <end position="107"/>
    </location>
</feature>
<feature type="compositionally biased region" description="Basic and acidic residues" evidence="1">
    <location>
        <begin position="121"/>
        <end position="138"/>
    </location>
</feature>
<dbReference type="EMBL" id="PKGZ01000007">
    <property type="protein sequence ID" value="PKY90887.1"/>
    <property type="molecule type" value="Genomic_DNA"/>
</dbReference>
<dbReference type="GO" id="GO:0003729">
    <property type="term" value="F:mRNA binding"/>
    <property type="evidence" value="ECO:0007669"/>
    <property type="project" value="UniProtKB-ARBA"/>
</dbReference>
<dbReference type="OrthoDB" id="9810507at2"/>